<dbReference type="Proteomes" id="UP001059912">
    <property type="component" value="Plasmid unnamed2"/>
</dbReference>
<dbReference type="RefSeq" id="WP_255905421.1">
    <property type="nucleotide sequence ID" value="NZ_CP050473.1"/>
</dbReference>
<evidence type="ECO:0000313" key="1">
    <source>
        <dbReference type="EMBL" id="UTZ35058.1"/>
    </source>
</evidence>
<sequence length="242" mass="27179">MNPLFNANGEQIPPRPELTDEMKKAGALKAVQSGHLARVDEDKAEQFSIDIAKHYHSGVDAYDLAKDMDSYGGWDVDSMFVDDMEQVDSYIQEIHRDAIKDWAETYQPVPPFELGTELDVHSFDGPNHGVIDRIYEYDPAKYFVKMAGTAEGDTSRRLIKFEEAKLRKVAVGDVVEPIKPDYQLASGCGRYDSAVVVSVEPFVITSHAADMRWQSTVKREQFKIVGKVEGEALEACMKRLEA</sequence>
<evidence type="ECO:0000313" key="2">
    <source>
        <dbReference type="Proteomes" id="UP001059912"/>
    </source>
</evidence>
<protein>
    <recommendedName>
        <fullName evidence="3">START domain-containing protein</fullName>
    </recommendedName>
</protein>
<accession>A0ABY5IL92</accession>
<proteinExistence type="predicted"/>
<reference evidence="1" key="1">
    <citation type="submission" date="2020-03" db="EMBL/GenBank/DDBJ databases">
        <title>Five strains of Vibrio campbellii isolated from Mariana Trench.</title>
        <authorList>
            <person name="Liang J."/>
            <person name="Zhang X.-H."/>
        </authorList>
    </citation>
    <scope>NUCLEOTIDE SEQUENCE</scope>
    <source>
        <strain evidence="1">LJC013</strain>
        <plasmid evidence="1">unnamed2</plasmid>
    </source>
</reference>
<evidence type="ECO:0008006" key="3">
    <source>
        <dbReference type="Google" id="ProtNLM"/>
    </source>
</evidence>
<dbReference type="EMBL" id="CP050473">
    <property type="protein sequence ID" value="UTZ35058.1"/>
    <property type="molecule type" value="Genomic_DNA"/>
</dbReference>
<geneLocation type="plasmid" evidence="1 2">
    <name>unnamed2</name>
</geneLocation>
<keyword evidence="2" id="KW-1185">Reference proteome</keyword>
<keyword evidence="1" id="KW-0614">Plasmid</keyword>
<organism evidence="1 2">
    <name type="scientific">Vibrio campbellii</name>
    <dbReference type="NCBI Taxonomy" id="680"/>
    <lineage>
        <taxon>Bacteria</taxon>
        <taxon>Pseudomonadati</taxon>
        <taxon>Pseudomonadota</taxon>
        <taxon>Gammaproteobacteria</taxon>
        <taxon>Vibrionales</taxon>
        <taxon>Vibrionaceae</taxon>
        <taxon>Vibrio</taxon>
    </lineage>
</organism>
<gene>
    <name evidence="1" type="ORF">HB762_27735</name>
</gene>
<name>A0ABY5IL92_9VIBR</name>